<keyword evidence="2" id="KW-1185">Reference proteome</keyword>
<comment type="caution">
    <text evidence="1">The sequence shown here is derived from an EMBL/GenBank/DDBJ whole genome shotgun (WGS) entry which is preliminary data.</text>
</comment>
<organism evidence="1 2">
    <name type="scientific">Pseudocercospora musae</name>
    <dbReference type="NCBI Taxonomy" id="113226"/>
    <lineage>
        <taxon>Eukaryota</taxon>
        <taxon>Fungi</taxon>
        <taxon>Dikarya</taxon>
        <taxon>Ascomycota</taxon>
        <taxon>Pezizomycotina</taxon>
        <taxon>Dothideomycetes</taxon>
        <taxon>Dothideomycetidae</taxon>
        <taxon>Mycosphaerellales</taxon>
        <taxon>Mycosphaerellaceae</taxon>
        <taxon>Pseudocercospora</taxon>
    </lineage>
</organism>
<evidence type="ECO:0000313" key="1">
    <source>
        <dbReference type="EMBL" id="KXT13344.1"/>
    </source>
</evidence>
<gene>
    <name evidence="1" type="ORF">AC579_6033</name>
</gene>
<proteinExistence type="predicted"/>
<reference evidence="1 2" key="1">
    <citation type="submission" date="2015-07" db="EMBL/GenBank/DDBJ databases">
        <title>Comparative genomics of the Sigatoka disease complex on banana suggests a link between parallel evolutionary changes in Pseudocercospora fijiensis and Pseudocercospora eumusae and increased virulence on the banana host.</title>
        <authorList>
            <person name="Chang T.-C."/>
            <person name="Salvucci A."/>
            <person name="Crous P.W."/>
            <person name="Stergiopoulos I."/>
        </authorList>
    </citation>
    <scope>NUCLEOTIDE SEQUENCE [LARGE SCALE GENOMIC DNA]</scope>
    <source>
        <strain evidence="1 2">CBS 116634</strain>
    </source>
</reference>
<dbReference type="Proteomes" id="UP000073492">
    <property type="component" value="Unassembled WGS sequence"/>
</dbReference>
<evidence type="ECO:0000313" key="2">
    <source>
        <dbReference type="Proteomes" id="UP000073492"/>
    </source>
</evidence>
<name>A0A139IF78_9PEZI</name>
<dbReference type="AlphaFoldDB" id="A0A139IF78"/>
<accession>A0A139IF78</accession>
<protein>
    <submittedName>
        <fullName evidence="1">Uncharacterized protein</fullName>
    </submittedName>
</protein>
<dbReference type="EMBL" id="LFZO01000121">
    <property type="protein sequence ID" value="KXT13344.1"/>
    <property type="molecule type" value="Genomic_DNA"/>
</dbReference>
<sequence>MPRKLPEKAWLAVESTTSDSKRLKETVDNSDTHRQLLDSLVSYVYDLKANPVGQIQCHD</sequence>